<evidence type="ECO:0000259" key="2">
    <source>
        <dbReference type="PROSITE" id="PS50234"/>
    </source>
</evidence>
<name>A0A3P7JNC9_STRVU</name>
<proteinExistence type="predicted"/>
<organism evidence="3 4">
    <name type="scientific">Strongylus vulgaris</name>
    <name type="common">Blood worm</name>
    <dbReference type="NCBI Taxonomy" id="40348"/>
    <lineage>
        <taxon>Eukaryota</taxon>
        <taxon>Metazoa</taxon>
        <taxon>Ecdysozoa</taxon>
        <taxon>Nematoda</taxon>
        <taxon>Chromadorea</taxon>
        <taxon>Rhabditida</taxon>
        <taxon>Rhabditina</taxon>
        <taxon>Rhabditomorpha</taxon>
        <taxon>Strongyloidea</taxon>
        <taxon>Strongylidae</taxon>
        <taxon>Strongylus</taxon>
    </lineage>
</organism>
<evidence type="ECO:0000313" key="3">
    <source>
        <dbReference type="EMBL" id="VDM81519.1"/>
    </source>
</evidence>
<dbReference type="PANTHER" id="PTHR31024:SF3">
    <property type="entry name" value="C-TYPE LECTIN-RELATED"/>
    <property type="match status" value="1"/>
</dbReference>
<dbReference type="PROSITE" id="PS50234">
    <property type="entry name" value="VWFA"/>
    <property type="match status" value="1"/>
</dbReference>
<dbReference type="PANTHER" id="PTHR31024">
    <property type="entry name" value="C-TYPE LECTIN"/>
    <property type="match status" value="1"/>
</dbReference>
<evidence type="ECO:0000313" key="4">
    <source>
        <dbReference type="Proteomes" id="UP000270094"/>
    </source>
</evidence>
<dbReference type="SUPFAM" id="SSF53300">
    <property type="entry name" value="vWA-like"/>
    <property type="match status" value="1"/>
</dbReference>
<dbReference type="AlphaFoldDB" id="A0A3P7JNC9"/>
<dbReference type="InterPro" id="IPR036465">
    <property type="entry name" value="vWFA_dom_sf"/>
</dbReference>
<dbReference type="Proteomes" id="UP000270094">
    <property type="component" value="Unassembled WGS sequence"/>
</dbReference>
<keyword evidence="1" id="KW-0732">Signal</keyword>
<reference evidence="3 4" key="1">
    <citation type="submission" date="2018-11" db="EMBL/GenBank/DDBJ databases">
        <authorList>
            <consortium name="Pathogen Informatics"/>
        </authorList>
    </citation>
    <scope>NUCLEOTIDE SEQUENCE [LARGE SCALE GENOMIC DNA]</scope>
</reference>
<dbReference type="Pfam" id="PF00092">
    <property type="entry name" value="VWA"/>
    <property type="match status" value="1"/>
</dbReference>
<feature type="domain" description="VWFA" evidence="2">
    <location>
        <begin position="40"/>
        <end position="125"/>
    </location>
</feature>
<feature type="signal peptide" evidence="1">
    <location>
        <begin position="1"/>
        <end position="17"/>
    </location>
</feature>
<dbReference type="EMBL" id="UYYB01113306">
    <property type="protein sequence ID" value="VDM81519.1"/>
    <property type="molecule type" value="Genomic_DNA"/>
</dbReference>
<keyword evidence="4" id="KW-1185">Reference proteome</keyword>
<evidence type="ECO:0000256" key="1">
    <source>
        <dbReference type="SAM" id="SignalP"/>
    </source>
</evidence>
<accession>A0A3P7JNC9</accession>
<sequence>MKMILLVLAVSIGLTFSESTEHEQPIERECPCNPSKLWLDVVVAIDSSAGMTGQGMTQVLANIFTVFEETKIAQNEGQHTRLAVVTYGKKATTRYNLTDLKSTDEAMDKIWEITCGNDAYSNLQE</sequence>
<dbReference type="Gene3D" id="3.40.50.410">
    <property type="entry name" value="von Willebrand factor, type A domain"/>
    <property type="match status" value="1"/>
</dbReference>
<dbReference type="InterPro" id="IPR002035">
    <property type="entry name" value="VWF_A"/>
</dbReference>
<protein>
    <recommendedName>
        <fullName evidence="2">VWFA domain-containing protein</fullName>
    </recommendedName>
</protein>
<dbReference type="GO" id="GO:0045087">
    <property type="term" value="P:innate immune response"/>
    <property type="evidence" value="ECO:0007669"/>
    <property type="project" value="TreeGrafter"/>
</dbReference>
<feature type="chain" id="PRO_5017985274" description="VWFA domain-containing protein" evidence="1">
    <location>
        <begin position="18"/>
        <end position="125"/>
    </location>
</feature>
<gene>
    <name evidence="3" type="ORF">SVUK_LOCUS16517</name>
</gene>
<dbReference type="OrthoDB" id="5869583at2759"/>